<dbReference type="Gene3D" id="3.80.10.10">
    <property type="entry name" value="Ribonuclease Inhibitor"/>
    <property type="match status" value="1"/>
</dbReference>
<name>A0AAD5W2B8_9AGAR</name>
<dbReference type="SUPFAM" id="SSF81383">
    <property type="entry name" value="F-box domain"/>
    <property type="match status" value="1"/>
</dbReference>
<protein>
    <recommendedName>
        <fullName evidence="1">F-box domain-containing protein</fullName>
    </recommendedName>
</protein>
<keyword evidence="3" id="KW-1185">Reference proteome</keyword>
<reference evidence="2" key="1">
    <citation type="submission" date="2022-07" db="EMBL/GenBank/DDBJ databases">
        <title>Genome Sequence of Leucocoprinus birnbaumii.</title>
        <authorList>
            <person name="Buettner E."/>
        </authorList>
    </citation>
    <scope>NUCLEOTIDE SEQUENCE</scope>
    <source>
        <strain evidence="2">VT141</strain>
    </source>
</reference>
<feature type="domain" description="F-box" evidence="1">
    <location>
        <begin position="2"/>
        <end position="51"/>
    </location>
</feature>
<dbReference type="EMBL" id="JANIEX010000102">
    <property type="protein sequence ID" value="KAJ3573462.1"/>
    <property type="molecule type" value="Genomic_DNA"/>
</dbReference>
<dbReference type="InterPro" id="IPR036047">
    <property type="entry name" value="F-box-like_dom_sf"/>
</dbReference>
<proteinExistence type="predicted"/>
<accession>A0AAD5W2B8</accession>
<evidence type="ECO:0000313" key="2">
    <source>
        <dbReference type="EMBL" id="KAJ3573462.1"/>
    </source>
</evidence>
<dbReference type="Pfam" id="PF00646">
    <property type="entry name" value="F-box"/>
    <property type="match status" value="1"/>
</dbReference>
<dbReference type="Proteomes" id="UP001213000">
    <property type="component" value="Unassembled WGS sequence"/>
</dbReference>
<dbReference type="PROSITE" id="PS50181">
    <property type="entry name" value="FBOX"/>
    <property type="match status" value="1"/>
</dbReference>
<organism evidence="2 3">
    <name type="scientific">Leucocoprinus birnbaumii</name>
    <dbReference type="NCBI Taxonomy" id="56174"/>
    <lineage>
        <taxon>Eukaryota</taxon>
        <taxon>Fungi</taxon>
        <taxon>Dikarya</taxon>
        <taxon>Basidiomycota</taxon>
        <taxon>Agaricomycotina</taxon>
        <taxon>Agaricomycetes</taxon>
        <taxon>Agaricomycetidae</taxon>
        <taxon>Agaricales</taxon>
        <taxon>Agaricineae</taxon>
        <taxon>Agaricaceae</taxon>
        <taxon>Leucocoprinus</taxon>
    </lineage>
</organism>
<sequence>MPLTFDDIPEEVLIKIIEYIPIDTKFRSLRLVSKRFNDTITPILFSTFKIYMRNSPGLRCDSLIAALTDKNASVFTNLKNLKVFISPTYSGSDRKPWFNLLSMLLNVASDVYCVSWTHRLPNARLTGDQLDKSYPHHAIERFTQSLGALPNFKELHVDICPQSEEDPNPNFPLEPIAGLRVLEFVWSDYQRLDKSILSQISRLLARSPEIEAFSFRVYPGPKNEGLRLEEIFDATLGLSLDLKLKALEVRGVVVDESTWRKCVRHFHYLERLTVREDPSPIATSNIGGVFRMLSKEQIHLKEIHIDALNHDGVMDYMTSFSGLEKLFMRPDHPLDDSLDLVHRFFTAALPCHKQSLKLLKIGGNSTTAWSKILTTEQWNHLAACTQLEHLRCWVSITSEEVALGCSDTLNAWLETSIRLPKLRLFECPYVSVNGPYTSQLRGSDLLVNELVKKTVEAFIRRNHISFDIDAKSDYSKLI</sequence>
<comment type="caution">
    <text evidence="2">The sequence shown here is derived from an EMBL/GenBank/DDBJ whole genome shotgun (WGS) entry which is preliminary data.</text>
</comment>
<evidence type="ECO:0000259" key="1">
    <source>
        <dbReference type="PROSITE" id="PS50181"/>
    </source>
</evidence>
<evidence type="ECO:0000313" key="3">
    <source>
        <dbReference type="Proteomes" id="UP001213000"/>
    </source>
</evidence>
<dbReference type="SUPFAM" id="SSF52047">
    <property type="entry name" value="RNI-like"/>
    <property type="match status" value="1"/>
</dbReference>
<dbReference type="InterPro" id="IPR032675">
    <property type="entry name" value="LRR_dom_sf"/>
</dbReference>
<dbReference type="AlphaFoldDB" id="A0AAD5W2B8"/>
<gene>
    <name evidence="2" type="ORF">NP233_g2413</name>
</gene>
<dbReference type="InterPro" id="IPR001810">
    <property type="entry name" value="F-box_dom"/>
</dbReference>